<dbReference type="EMBL" id="MU865479">
    <property type="protein sequence ID" value="KAK4222313.1"/>
    <property type="molecule type" value="Genomic_DNA"/>
</dbReference>
<organism evidence="1 2">
    <name type="scientific">Podospora fimiseda</name>
    <dbReference type="NCBI Taxonomy" id="252190"/>
    <lineage>
        <taxon>Eukaryota</taxon>
        <taxon>Fungi</taxon>
        <taxon>Dikarya</taxon>
        <taxon>Ascomycota</taxon>
        <taxon>Pezizomycotina</taxon>
        <taxon>Sordariomycetes</taxon>
        <taxon>Sordariomycetidae</taxon>
        <taxon>Sordariales</taxon>
        <taxon>Podosporaceae</taxon>
        <taxon>Podospora</taxon>
    </lineage>
</organism>
<comment type="caution">
    <text evidence="1">The sequence shown here is derived from an EMBL/GenBank/DDBJ whole genome shotgun (WGS) entry which is preliminary data.</text>
</comment>
<proteinExistence type="predicted"/>
<sequence length="256" mass="28589">MSSTLLHPATPSDIPTLASIGHDAFVTNPIDAHWFPLKSVYPQDYKQFFLDDFTLRFVTPGNLTIVVEITATKEIVAYATFVKHGANSQDFLNWNPDTLSMSMSQYKLKRTCLLKTSISGQTDRSACPETLSSYFEEATKTYHSHLQFPTSTSAATPPRPYLEVRALAVHQSHRHKRYAHQLIQWAQTMASKEGIPIFGDATSTAASLYRINGAIEIGRMKLEAKIVSVPGTEEEIKVEETEAVLMVWEGNNAHQT</sequence>
<dbReference type="InterPro" id="IPR016181">
    <property type="entry name" value="Acyl_CoA_acyltransferase"/>
</dbReference>
<keyword evidence="2" id="KW-1185">Reference proteome</keyword>
<dbReference type="CDD" id="cd04301">
    <property type="entry name" value="NAT_SF"/>
    <property type="match status" value="1"/>
</dbReference>
<name>A0AAN6YPX2_9PEZI</name>
<evidence type="ECO:0000313" key="2">
    <source>
        <dbReference type="Proteomes" id="UP001301958"/>
    </source>
</evidence>
<protein>
    <recommendedName>
        <fullName evidence="3">N-acetyltransferase domain-containing protein</fullName>
    </recommendedName>
</protein>
<accession>A0AAN6YPX2</accession>
<reference evidence="1" key="1">
    <citation type="journal article" date="2023" name="Mol. Phylogenet. Evol.">
        <title>Genome-scale phylogeny and comparative genomics of the fungal order Sordariales.</title>
        <authorList>
            <person name="Hensen N."/>
            <person name="Bonometti L."/>
            <person name="Westerberg I."/>
            <person name="Brannstrom I.O."/>
            <person name="Guillou S."/>
            <person name="Cros-Aarteil S."/>
            <person name="Calhoun S."/>
            <person name="Haridas S."/>
            <person name="Kuo A."/>
            <person name="Mondo S."/>
            <person name="Pangilinan J."/>
            <person name="Riley R."/>
            <person name="LaButti K."/>
            <person name="Andreopoulos B."/>
            <person name="Lipzen A."/>
            <person name="Chen C."/>
            <person name="Yan M."/>
            <person name="Daum C."/>
            <person name="Ng V."/>
            <person name="Clum A."/>
            <person name="Steindorff A."/>
            <person name="Ohm R.A."/>
            <person name="Martin F."/>
            <person name="Silar P."/>
            <person name="Natvig D.O."/>
            <person name="Lalanne C."/>
            <person name="Gautier V."/>
            <person name="Ament-Velasquez S.L."/>
            <person name="Kruys A."/>
            <person name="Hutchinson M.I."/>
            <person name="Powell A.J."/>
            <person name="Barry K."/>
            <person name="Miller A.N."/>
            <person name="Grigoriev I.V."/>
            <person name="Debuchy R."/>
            <person name="Gladieux P."/>
            <person name="Hiltunen Thoren M."/>
            <person name="Johannesson H."/>
        </authorList>
    </citation>
    <scope>NUCLEOTIDE SEQUENCE</scope>
    <source>
        <strain evidence="1">CBS 990.96</strain>
    </source>
</reference>
<dbReference type="AlphaFoldDB" id="A0AAN6YPX2"/>
<dbReference type="Proteomes" id="UP001301958">
    <property type="component" value="Unassembled WGS sequence"/>
</dbReference>
<dbReference type="PANTHER" id="PTHR42791">
    <property type="entry name" value="GNAT FAMILY ACETYLTRANSFERASE"/>
    <property type="match status" value="1"/>
</dbReference>
<evidence type="ECO:0000313" key="1">
    <source>
        <dbReference type="EMBL" id="KAK4222313.1"/>
    </source>
</evidence>
<dbReference type="Gene3D" id="3.40.630.30">
    <property type="match status" value="1"/>
</dbReference>
<evidence type="ECO:0008006" key="3">
    <source>
        <dbReference type="Google" id="ProtNLM"/>
    </source>
</evidence>
<dbReference type="SUPFAM" id="SSF55729">
    <property type="entry name" value="Acyl-CoA N-acyltransferases (Nat)"/>
    <property type="match status" value="1"/>
</dbReference>
<gene>
    <name evidence="1" type="ORF">QBC38DRAFT_427537</name>
</gene>
<reference evidence="1" key="2">
    <citation type="submission" date="2023-05" db="EMBL/GenBank/DDBJ databases">
        <authorList>
            <consortium name="Lawrence Berkeley National Laboratory"/>
            <person name="Steindorff A."/>
            <person name="Hensen N."/>
            <person name="Bonometti L."/>
            <person name="Westerberg I."/>
            <person name="Brannstrom I.O."/>
            <person name="Guillou S."/>
            <person name="Cros-Aarteil S."/>
            <person name="Calhoun S."/>
            <person name="Haridas S."/>
            <person name="Kuo A."/>
            <person name="Mondo S."/>
            <person name="Pangilinan J."/>
            <person name="Riley R."/>
            <person name="Labutti K."/>
            <person name="Andreopoulos B."/>
            <person name="Lipzen A."/>
            <person name="Chen C."/>
            <person name="Yanf M."/>
            <person name="Daum C."/>
            <person name="Ng V."/>
            <person name="Clum A."/>
            <person name="Ohm R."/>
            <person name="Martin F."/>
            <person name="Silar P."/>
            <person name="Natvig D."/>
            <person name="Lalanne C."/>
            <person name="Gautier V."/>
            <person name="Ament-Velasquez S.L."/>
            <person name="Kruys A."/>
            <person name="Hutchinson M.I."/>
            <person name="Powell A.J."/>
            <person name="Barry K."/>
            <person name="Miller A.N."/>
            <person name="Grigoriev I.V."/>
            <person name="Debuchy R."/>
            <person name="Gladieux P."/>
            <person name="Thoren M.H."/>
            <person name="Johannesson H."/>
        </authorList>
    </citation>
    <scope>NUCLEOTIDE SEQUENCE</scope>
    <source>
        <strain evidence="1">CBS 990.96</strain>
    </source>
</reference>
<dbReference type="InterPro" id="IPR052523">
    <property type="entry name" value="Trichothecene_AcTrans"/>
</dbReference>
<dbReference type="PANTHER" id="PTHR42791:SF1">
    <property type="entry name" value="N-ACETYLTRANSFERASE DOMAIN-CONTAINING PROTEIN"/>
    <property type="match status" value="1"/>
</dbReference>